<dbReference type="EMBL" id="FMJD01000002">
    <property type="protein sequence ID" value="SCM71430.1"/>
    <property type="molecule type" value="Genomic_DNA"/>
</dbReference>
<evidence type="ECO:0000313" key="2">
    <source>
        <dbReference type="EMBL" id="SCM71430.1"/>
    </source>
</evidence>
<feature type="domain" description="PIN" evidence="1">
    <location>
        <begin position="4"/>
        <end position="117"/>
    </location>
</feature>
<dbReference type="InterPro" id="IPR002716">
    <property type="entry name" value="PIN_dom"/>
</dbReference>
<dbReference type="InterPro" id="IPR029060">
    <property type="entry name" value="PIN-like_dom_sf"/>
</dbReference>
<organism evidence="2">
    <name type="scientific">uncultured Pleomorphomonas sp</name>
    <dbReference type="NCBI Taxonomy" id="442121"/>
    <lineage>
        <taxon>Bacteria</taxon>
        <taxon>Pseudomonadati</taxon>
        <taxon>Pseudomonadota</taxon>
        <taxon>Alphaproteobacteria</taxon>
        <taxon>Hyphomicrobiales</taxon>
        <taxon>Pleomorphomonadaceae</taxon>
        <taxon>Pleomorphomonas</taxon>
        <taxon>environmental samples</taxon>
    </lineage>
</organism>
<accession>A0A212L1M1</accession>
<dbReference type="AlphaFoldDB" id="A0A212L1M1"/>
<proteinExistence type="predicted"/>
<dbReference type="Gene3D" id="3.40.50.1010">
    <property type="entry name" value="5'-nuclease"/>
    <property type="match status" value="1"/>
</dbReference>
<dbReference type="Pfam" id="PF01850">
    <property type="entry name" value="PIN"/>
    <property type="match status" value="1"/>
</dbReference>
<dbReference type="RefSeq" id="WP_288198996.1">
    <property type="nucleotide sequence ID" value="NZ_LT608334.1"/>
</dbReference>
<reference evidence="2" key="1">
    <citation type="submission" date="2016-08" db="EMBL/GenBank/DDBJ databases">
        <authorList>
            <person name="Seilhamer J.J."/>
        </authorList>
    </citation>
    <scope>NUCLEOTIDE SEQUENCE</scope>
    <source>
        <strain evidence="2">86</strain>
    </source>
</reference>
<gene>
    <name evidence="2" type="ORF">KL86PLE_100182</name>
</gene>
<dbReference type="CDD" id="cd18692">
    <property type="entry name" value="PIN_VapC-like"/>
    <property type="match status" value="1"/>
</dbReference>
<name>A0A212L1M1_9HYPH</name>
<evidence type="ECO:0000259" key="1">
    <source>
        <dbReference type="Pfam" id="PF01850"/>
    </source>
</evidence>
<protein>
    <submittedName>
        <fullName evidence="2">PilT-like protein</fullName>
    </submittedName>
</protein>
<sequence>MLTVDTNVLVYSFDDREAGRQAAAREIIRALRDRNAPIGLQVIGESYRVLTGKLRLPRPDVAAALGGLARTWPVFASDVATTCRALAEVAAGHLSFWDASLVAAAEAAGCTHIFSEDMGDGFRLGRLEVVHPFSGEGLSPRARALLDL</sequence>
<dbReference type="SUPFAM" id="SSF88723">
    <property type="entry name" value="PIN domain-like"/>
    <property type="match status" value="1"/>
</dbReference>